<dbReference type="EMBL" id="JBHSIU010000124">
    <property type="protein sequence ID" value="MFC5007429.1"/>
    <property type="molecule type" value="Genomic_DNA"/>
</dbReference>
<dbReference type="PANTHER" id="PTHR30346">
    <property type="entry name" value="TRANSCRIPTIONAL DUAL REGULATOR HCAR-RELATED"/>
    <property type="match status" value="1"/>
</dbReference>
<keyword evidence="2" id="KW-0805">Transcription regulation</keyword>
<dbReference type="SUPFAM" id="SSF53850">
    <property type="entry name" value="Periplasmic binding protein-like II"/>
    <property type="match status" value="1"/>
</dbReference>
<evidence type="ECO:0000256" key="1">
    <source>
        <dbReference type="ARBA" id="ARBA00009437"/>
    </source>
</evidence>
<dbReference type="Pfam" id="PF00126">
    <property type="entry name" value="HTH_1"/>
    <property type="match status" value="1"/>
</dbReference>
<organism evidence="6 7">
    <name type="scientific">Dactylosporangium cerinum</name>
    <dbReference type="NCBI Taxonomy" id="1434730"/>
    <lineage>
        <taxon>Bacteria</taxon>
        <taxon>Bacillati</taxon>
        <taxon>Actinomycetota</taxon>
        <taxon>Actinomycetes</taxon>
        <taxon>Micromonosporales</taxon>
        <taxon>Micromonosporaceae</taxon>
        <taxon>Dactylosporangium</taxon>
    </lineage>
</organism>
<dbReference type="RefSeq" id="WP_380128071.1">
    <property type="nucleotide sequence ID" value="NZ_JBHSIU010000124.1"/>
</dbReference>
<dbReference type="InterPro" id="IPR036390">
    <property type="entry name" value="WH_DNA-bd_sf"/>
</dbReference>
<dbReference type="InterPro" id="IPR036388">
    <property type="entry name" value="WH-like_DNA-bd_sf"/>
</dbReference>
<feature type="domain" description="HTH lysR-type" evidence="5">
    <location>
        <begin position="6"/>
        <end position="63"/>
    </location>
</feature>
<dbReference type="Gene3D" id="1.10.10.10">
    <property type="entry name" value="Winged helix-like DNA-binding domain superfamily/Winged helix DNA-binding domain"/>
    <property type="match status" value="1"/>
</dbReference>
<sequence>MTRLDMELRELRYFVTVAQELGFGRAAERLNVVQPAVSQQIRRLERELGVRLFDRSTRRVSLTTAGERLLPEARAALAAAERVGAVASAIAAETGAVLRVGTSQGLGHRLNEVLAALRAPVRLQALPLADRLASVRRGDLDAAFVRVLTSASELELLPLWTDRLVVALPEAHPLADCPELSLEQLAGLPVRLAPRRDNPPFHDLIAGSGIALTPAAPFTNLQDTLAEIGVGEPSWTVLYAAAATVPVRGVAFRPLASPDVVTSLAVPPGPAAAPLRRLVDACATIE</sequence>
<dbReference type="PRINTS" id="PR00039">
    <property type="entry name" value="HTHLYSR"/>
</dbReference>
<dbReference type="InterPro" id="IPR000847">
    <property type="entry name" value="LysR_HTH_N"/>
</dbReference>
<evidence type="ECO:0000313" key="6">
    <source>
        <dbReference type="EMBL" id="MFC5007429.1"/>
    </source>
</evidence>
<evidence type="ECO:0000256" key="2">
    <source>
        <dbReference type="ARBA" id="ARBA00023015"/>
    </source>
</evidence>
<evidence type="ECO:0000256" key="4">
    <source>
        <dbReference type="ARBA" id="ARBA00023163"/>
    </source>
</evidence>
<dbReference type="InterPro" id="IPR005119">
    <property type="entry name" value="LysR_subst-bd"/>
</dbReference>
<protein>
    <submittedName>
        <fullName evidence="6">LysR family transcriptional regulator</fullName>
    </submittedName>
</protein>
<dbReference type="PANTHER" id="PTHR30346:SF0">
    <property type="entry name" value="HCA OPERON TRANSCRIPTIONAL ACTIVATOR HCAR"/>
    <property type="match status" value="1"/>
</dbReference>
<keyword evidence="7" id="KW-1185">Reference proteome</keyword>
<name>A0ABV9WGB2_9ACTN</name>
<dbReference type="PROSITE" id="PS50931">
    <property type="entry name" value="HTH_LYSR"/>
    <property type="match status" value="1"/>
</dbReference>
<dbReference type="Gene3D" id="3.40.190.10">
    <property type="entry name" value="Periplasmic binding protein-like II"/>
    <property type="match status" value="2"/>
</dbReference>
<dbReference type="SUPFAM" id="SSF46785">
    <property type="entry name" value="Winged helix' DNA-binding domain"/>
    <property type="match status" value="1"/>
</dbReference>
<gene>
    <name evidence="6" type="ORF">ACFPIJ_57665</name>
</gene>
<reference evidence="7" key="1">
    <citation type="journal article" date="2019" name="Int. J. Syst. Evol. Microbiol.">
        <title>The Global Catalogue of Microorganisms (GCM) 10K type strain sequencing project: providing services to taxonomists for standard genome sequencing and annotation.</title>
        <authorList>
            <consortium name="The Broad Institute Genomics Platform"/>
            <consortium name="The Broad Institute Genome Sequencing Center for Infectious Disease"/>
            <person name="Wu L."/>
            <person name="Ma J."/>
        </authorList>
    </citation>
    <scope>NUCLEOTIDE SEQUENCE [LARGE SCALE GENOMIC DNA]</scope>
    <source>
        <strain evidence="7">CGMCC 4.7152</strain>
    </source>
</reference>
<dbReference type="Proteomes" id="UP001595912">
    <property type="component" value="Unassembled WGS sequence"/>
</dbReference>
<keyword evidence="4" id="KW-0804">Transcription</keyword>
<evidence type="ECO:0000313" key="7">
    <source>
        <dbReference type="Proteomes" id="UP001595912"/>
    </source>
</evidence>
<accession>A0ABV9WGB2</accession>
<dbReference type="Pfam" id="PF03466">
    <property type="entry name" value="LysR_substrate"/>
    <property type="match status" value="1"/>
</dbReference>
<keyword evidence="3" id="KW-0238">DNA-binding</keyword>
<comment type="similarity">
    <text evidence="1">Belongs to the LysR transcriptional regulatory family.</text>
</comment>
<proteinExistence type="inferred from homology"/>
<comment type="caution">
    <text evidence="6">The sequence shown here is derived from an EMBL/GenBank/DDBJ whole genome shotgun (WGS) entry which is preliminary data.</text>
</comment>
<evidence type="ECO:0000256" key="3">
    <source>
        <dbReference type="ARBA" id="ARBA00023125"/>
    </source>
</evidence>
<evidence type="ECO:0000259" key="5">
    <source>
        <dbReference type="PROSITE" id="PS50931"/>
    </source>
</evidence>